<dbReference type="Pfam" id="PF00173">
    <property type="entry name" value="Cyt-b5"/>
    <property type="match status" value="1"/>
</dbReference>
<dbReference type="Proteomes" id="UP000811619">
    <property type="component" value="Unassembled WGS sequence"/>
</dbReference>
<keyword evidence="11" id="KW-1185">Reference proteome</keyword>
<comment type="cofactor">
    <cofactor evidence="1">
        <name>FMN</name>
        <dbReference type="ChEBI" id="CHEBI:58210"/>
    </cofactor>
</comment>
<accession>A0A8K0J0D2</accession>
<evidence type="ECO:0000256" key="4">
    <source>
        <dbReference type="ARBA" id="ARBA00023004"/>
    </source>
</evidence>
<comment type="similarity">
    <text evidence="5 6">Belongs to the cytochrome b5 family.</text>
</comment>
<sequence>MAQLFDAAEVAKHKTRESCWVVLYGQVYDVTDFLAAHPGGPGVILRLAGGDATAEYDPVHPPGTLEDNLPPEARLGSLRAETTGSGADSTPTPTTTTTTTTPMPTTDHGPPLASLVNLDEIEAEAKRRLSKKAWAYYFSASDDLVSKTRNSTVYRDILLRPRLLVDCTLCDTSTTLLGHGVG</sequence>
<dbReference type="InterPro" id="IPR018506">
    <property type="entry name" value="Cyt_B5_heme-BS"/>
</dbReference>
<dbReference type="PROSITE" id="PS51349">
    <property type="entry name" value="FMN_HYDROXY_ACID_DH_2"/>
    <property type="match status" value="1"/>
</dbReference>
<keyword evidence="4 6" id="KW-0408">Iron</keyword>
<feature type="domain" description="Cytochrome b5 heme-binding" evidence="8">
    <location>
        <begin position="2"/>
        <end position="79"/>
    </location>
</feature>
<keyword evidence="3 6" id="KW-0479">Metal-binding</keyword>
<feature type="domain" description="FMN hydroxy acid dehydrogenase" evidence="9">
    <location>
        <begin position="110"/>
        <end position="182"/>
    </location>
</feature>
<feature type="region of interest" description="Disordered" evidence="7">
    <location>
        <begin position="80"/>
        <end position="112"/>
    </location>
</feature>
<evidence type="ECO:0000259" key="9">
    <source>
        <dbReference type="PROSITE" id="PS51349"/>
    </source>
</evidence>
<dbReference type="PROSITE" id="PS00191">
    <property type="entry name" value="CYTOCHROME_B5_1"/>
    <property type="match status" value="1"/>
</dbReference>
<dbReference type="InterPro" id="IPR036400">
    <property type="entry name" value="Cyt_B5-like_heme/steroid_sf"/>
</dbReference>
<evidence type="ECO:0000256" key="5">
    <source>
        <dbReference type="ARBA" id="ARBA00038168"/>
    </source>
</evidence>
<organism evidence="10 11">
    <name type="scientific">Claviceps africana</name>
    <dbReference type="NCBI Taxonomy" id="83212"/>
    <lineage>
        <taxon>Eukaryota</taxon>
        <taxon>Fungi</taxon>
        <taxon>Dikarya</taxon>
        <taxon>Ascomycota</taxon>
        <taxon>Pezizomycotina</taxon>
        <taxon>Sordariomycetes</taxon>
        <taxon>Hypocreomycetidae</taxon>
        <taxon>Hypocreales</taxon>
        <taxon>Clavicipitaceae</taxon>
        <taxon>Claviceps</taxon>
    </lineage>
</organism>
<evidence type="ECO:0000313" key="10">
    <source>
        <dbReference type="EMBL" id="KAG5912544.1"/>
    </source>
</evidence>
<dbReference type="GO" id="GO:0016020">
    <property type="term" value="C:membrane"/>
    <property type="evidence" value="ECO:0007669"/>
    <property type="project" value="TreeGrafter"/>
</dbReference>
<gene>
    <name evidence="10" type="ORF">E4U42_002208</name>
</gene>
<evidence type="ECO:0000259" key="8">
    <source>
        <dbReference type="PROSITE" id="PS50255"/>
    </source>
</evidence>
<feature type="non-terminal residue" evidence="10">
    <location>
        <position position="1"/>
    </location>
</feature>
<dbReference type="EMBL" id="SRPY01001780">
    <property type="protein sequence ID" value="KAG5912544.1"/>
    <property type="molecule type" value="Genomic_DNA"/>
</dbReference>
<dbReference type="GO" id="GO:0020037">
    <property type="term" value="F:heme binding"/>
    <property type="evidence" value="ECO:0007669"/>
    <property type="project" value="UniProtKB-UniRule"/>
</dbReference>
<dbReference type="PROSITE" id="PS50255">
    <property type="entry name" value="CYTOCHROME_B5_2"/>
    <property type="match status" value="1"/>
</dbReference>
<dbReference type="InterPro" id="IPR013785">
    <property type="entry name" value="Aldolase_TIM"/>
</dbReference>
<evidence type="ECO:0000256" key="1">
    <source>
        <dbReference type="ARBA" id="ARBA00001917"/>
    </source>
</evidence>
<comment type="caution">
    <text evidence="10">The sequence shown here is derived from an EMBL/GenBank/DDBJ whole genome shotgun (WGS) entry which is preliminary data.</text>
</comment>
<evidence type="ECO:0000256" key="2">
    <source>
        <dbReference type="ARBA" id="ARBA00022617"/>
    </source>
</evidence>
<dbReference type="InterPro" id="IPR037396">
    <property type="entry name" value="FMN_HAD"/>
</dbReference>
<dbReference type="SUPFAM" id="SSF51395">
    <property type="entry name" value="FMN-linked oxidoreductases"/>
    <property type="match status" value="1"/>
</dbReference>
<dbReference type="GO" id="GO:0016491">
    <property type="term" value="F:oxidoreductase activity"/>
    <property type="evidence" value="ECO:0007669"/>
    <property type="project" value="InterPro"/>
</dbReference>
<dbReference type="PRINTS" id="PR00363">
    <property type="entry name" value="CYTOCHROMEB5"/>
</dbReference>
<dbReference type="Pfam" id="PF01070">
    <property type="entry name" value="FMN_dh"/>
    <property type="match status" value="1"/>
</dbReference>
<evidence type="ECO:0008006" key="12">
    <source>
        <dbReference type="Google" id="ProtNLM"/>
    </source>
</evidence>
<dbReference type="Gene3D" id="3.20.20.70">
    <property type="entry name" value="Aldolase class I"/>
    <property type="match status" value="1"/>
</dbReference>
<dbReference type="OrthoDB" id="1925334at2759"/>
<proteinExistence type="inferred from homology"/>
<feature type="compositionally biased region" description="Low complexity" evidence="7">
    <location>
        <begin position="90"/>
        <end position="106"/>
    </location>
</feature>
<dbReference type="InterPro" id="IPR000262">
    <property type="entry name" value="FMN-dep_DH"/>
</dbReference>
<dbReference type="Gene3D" id="3.10.120.10">
    <property type="entry name" value="Cytochrome b5-like heme/steroid binding domain"/>
    <property type="match status" value="1"/>
</dbReference>
<dbReference type="AlphaFoldDB" id="A0A8K0J0D2"/>
<protein>
    <recommendedName>
        <fullName evidence="12">Cytochrome b5 heme-binding domain-containing protein</fullName>
    </recommendedName>
</protein>
<dbReference type="GO" id="GO:0046872">
    <property type="term" value="F:metal ion binding"/>
    <property type="evidence" value="ECO:0007669"/>
    <property type="project" value="UniProtKB-UniRule"/>
</dbReference>
<evidence type="ECO:0000256" key="7">
    <source>
        <dbReference type="SAM" id="MobiDB-lite"/>
    </source>
</evidence>
<evidence type="ECO:0000256" key="6">
    <source>
        <dbReference type="RuleBase" id="RU362121"/>
    </source>
</evidence>
<reference evidence="10" key="1">
    <citation type="journal article" date="2020" name="bioRxiv">
        <title>Whole genome comparisons of ergot fungi reveals the divergence and evolution of species within the genus Claviceps are the result of varying mechanisms driving genome evolution and host range expansion.</title>
        <authorList>
            <person name="Wyka S.A."/>
            <person name="Mondo S.J."/>
            <person name="Liu M."/>
            <person name="Dettman J."/>
            <person name="Nalam V."/>
            <person name="Broders K.D."/>
        </authorList>
    </citation>
    <scope>NUCLEOTIDE SEQUENCE</scope>
    <source>
        <strain evidence="10">CCC 489</strain>
    </source>
</reference>
<dbReference type="InterPro" id="IPR050668">
    <property type="entry name" value="Cytochrome_b5"/>
</dbReference>
<name>A0A8K0J0D2_9HYPO</name>
<evidence type="ECO:0000313" key="11">
    <source>
        <dbReference type="Proteomes" id="UP000811619"/>
    </source>
</evidence>
<keyword evidence="2 6" id="KW-0349">Heme</keyword>
<feature type="compositionally biased region" description="Polar residues" evidence="7">
    <location>
        <begin position="80"/>
        <end position="89"/>
    </location>
</feature>
<evidence type="ECO:0000256" key="3">
    <source>
        <dbReference type="ARBA" id="ARBA00022723"/>
    </source>
</evidence>
<dbReference type="SUPFAM" id="SSF55856">
    <property type="entry name" value="Cytochrome b5-like heme/steroid binding domain"/>
    <property type="match status" value="1"/>
</dbReference>
<dbReference type="SMART" id="SM01117">
    <property type="entry name" value="Cyt-b5"/>
    <property type="match status" value="1"/>
</dbReference>
<dbReference type="PANTHER" id="PTHR19359">
    <property type="entry name" value="CYTOCHROME B5"/>
    <property type="match status" value="1"/>
</dbReference>
<dbReference type="InterPro" id="IPR001199">
    <property type="entry name" value="Cyt_B5-like_heme/steroid-bd"/>
</dbReference>